<gene>
    <name evidence="2" type="ORF">PIB30_033535</name>
</gene>
<comment type="caution">
    <text evidence="2">The sequence shown here is derived from an EMBL/GenBank/DDBJ whole genome shotgun (WGS) entry which is preliminary data.</text>
</comment>
<organism evidence="2 3">
    <name type="scientific">Stylosanthes scabra</name>
    <dbReference type="NCBI Taxonomy" id="79078"/>
    <lineage>
        <taxon>Eukaryota</taxon>
        <taxon>Viridiplantae</taxon>
        <taxon>Streptophyta</taxon>
        <taxon>Embryophyta</taxon>
        <taxon>Tracheophyta</taxon>
        <taxon>Spermatophyta</taxon>
        <taxon>Magnoliopsida</taxon>
        <taxon>eudicotyledons</taxon>
        <taxon>Gunneridae</taxon>
        <taxon>Pentapetalae</taxon>
        <taxon>rosids</taxon>
        <taxon>fabids</taxon>
        <taxon>Fabales</taxon>
        <taxon>Fabaceae</taxon>
        <taxon>Papilionoideae</taxon>
        <taxon>50 kb inversion clade</taxon>
        <taxon>dalbergioids sensu lato</taxon>
        <taxon>Dalbergieae</taxon>
        <taxon>Pterocarpus clade</taxon>
        <taxon>Stylosanthes</taxon>
    </lineage>
</organism>
<evidence type="ECO:0000256" key="1">
    <source>
        <dbReference type="SAM" id="MobiDB-lite"/>
    </source>
</evidence>
<keyword evidence="3" id="KW-1185">Reference proteome</keyword>
<name>A0ABU6SCQ4_9FABA</name>
<feature type="region of interest" description="Disordered" evidence="1">
    <location>
        <begin position="116"/>
        <end position="157"/>
    </location>
</feature>
<dbReference type="Proteomes" id="UP001341840">
    <property type="component" value="Unassembled WGS sequence"/>
</dbReference>
<evidence type="ECO:0000313" key="3">
    <source>
        <dbReference type="Proteomes" id="UP001341840"/>
    </source>
</evidence>
<protein>
    <submittedName>
        <fullName evidence="2">Uncharacterized protein</fullName>
    </submittedName>
</protein>
<evidence type="ECO:0000313" key="2">
    <source>
        <dbReference type="EMBL" id="MED6134011.1"/>
    </source>
</evidence>
<sequence>MDDVEEEAEKRCRLYRQAVAVGRSRLITTRTCMYTQGCLSRLHREWWSKSEKIIVQRLMWGRGIYQRLMWVRGSTRGNSRTRAFAAHLPQGAPTSFCLWLVAWPDDPLEGSGRISQHHKAVATRAHQESGQVASPKEINQLHGEHGPPDQLRQDVPI</sequence>
<reference evidence="2 3" key="1">
    <citation type="journal article" date="2023" name="Plants (Basel)">
        <title>Bridging the Gap: Combining Genomics and Transcriptomics Approaches to Understand Stylosanthes scabra, an Orphan Legume from the Brazilian Caatinga.</title>
        <authorList>
            <person name="Ferreira-Neto J.R.C."/>
            <person name="da Silva M.D."/>
            <person name="Binneck E."/>
            <person name="de Melo N.F."/>
            <person name="da Silva R.H."/>
            <person name="de Melo A.L.T.M."/>
            <person name="Pandolfi V."/>
            <person name="Bustamante F.O."/>
            <person name="Brasileiro-Vidal A.C."/>
            <person name="Benko-Iseppon A.M."/>
        </authorList>
    </citation>
    <scope>NUCLEOTIDE SEQUENCE [LARGE SCALE GENOMIC DNA]</scope>
    <source>
        <tissue evidence="2">Leaves</tissue>
    </source>
</reference>
<proteinExistence type="predicted"/>
<dbReference type="EMBL" id="JASCZI010060567">
    <property type="protein sequence ID" value="MED6134011.1"/>
    <property type="molecule type" value="Genomic_DNA"/>
</dbReference>
<accession>A0ABU6SCQ4</accession>